<dbReference type="Pfam" id="PF01471">
    <property type="entry name" value="PG_binding_1"/>
    <property type="match status" value="1"/>
</dbReference>
<organism evidence="9 10">
    <name type="scientific">Paramagnetospirillum kuznetsovii</name>
    <dbReference type="NCBI Taxonomy" id="2053833"/>
    <lineage>
        <taxon>Bacteria</taxon>
        <taxon>Pseudomonadati</taxon>
        <taxon>Pseudomonadota</taxon>
        <taxon>Alphaproteobacteria</taxon>
        <taxon>Rhodospirillales</taxon>
        <taxon>Magnetospirillaceae</taxon>
        <taxon>Paramagnetospirillum</taxon>
    </lineage>
</organism>
<dbReference type="PANTHER" id="PTHR41533:SF2">
    <property type="entry name" value="BLR7131 PROTEIN"/>
    <property type="match status" value="1"/>
</dbReference>
<comment type="similarity">
    <text evidence="2">Belongs to the YkuD family.</text>
</comment>
<sequence>MSGLAVGFVSPAWSQTVALPQKFDAALNVATLVDPSADTKALRDFYRERQGQTAWSESRATALLAEIREIAITEGLAPSAYVLPAVDGDVQRDVAVSAALMRFGRDLAIGAVPPERAYGGFGHDTRGHFDALSFLRQLADGKPLAGVSAAAAPGFVGYARLKQALEKTRAMAAAGGWPSLPDGPKMVPGEADDRLPVLRKRLIASGDLAAEYAEGREFDAPVVEAVKRFQTRHGLEADGTIGARTLTNLNVSAESRARQIAVNLERWRWMTRTPGRHHIAVNIPATMLDVVEDGAVVLSMRVVVGDQKHPTPSMNATMNSLVLNPPWSVPPSIANKEILPKLRRDPNYLTTSNLKITEYPMDSPEAAGDGIDWNAIGKKFPYRLRQPPGPDNALGRVKFNLKDSDDIYMHDTNNRRVFGRTYRALSHGCVRLERPIELAEMTLGSRWQGRLDENIAANPTTRTLMLERTLPVYLLYITAWADEDGGIHFRDDLYGHDRRLAPVLEKARQPGQRTATNLSSDRL</sequence>
<reference evidence="9 10" key="1">
    <citation type="submission" date="2017-11" db="EMBL/GenBank/DDBJ databases">
        <title>Draft genome sequence of magnetotactic bacterium Magnetospirillum kuznetsovii LBB-42.</title>
        <authorList>
            <person name="Grouzdev D.S."/>
            <person name="Rysina M.S."/>
            <person name="Baslerov R.V."/>
            <person name="Koziaeva V."/>
        </authorList>
    </citation>
    <scope>NUCLEOTIDE SEQUENCE [LARGE SCALE GENOMIC DNA]</scope>
    <source>
        <strain evidence="9 10">LBB-42</strain>
    </source>
</reference>
<evidence type="ECO:0000256" key="2">
    <source>
        <dbReference type="ARBA" id="ARBA00005992"/>
    </source>
</evidence>
<dbReference type="InterPro" id="IPR002477">
    <property type="entry name" value="Peptidoglycan-bd-like"/>
</dbReference>
<name>A0A364NWA9_9PROT</name>
<evidence type="ECO:0000256" key="6">
    <source>
        <dbReference type="ARBA" id="ARBA00023316"/>
    </source>
</evidence>
<dbReference type="GO" id="GO:0016740">
    <property type="term" value="F:transferase activity"/>
    <property type="evidence" value="ECO:0007669"/>
    <property type="project" value="UniProtKB-KW"/>
</dbReference>
<dbReference type="PANTHER" id="PTHR41533">
    <property type="entry name" value="L,D-TRANSPEPTIDASE HI_1667-RELATED"/>
    <property type="match status" value="1"/>
</dbReference>
<keyword evidence="3" id="KW-0808">Transferase</keyword>
<dbReference type="Pfam" id="PF20142">
    <property type="entry name" value="Scaffold"/>
    <property type="match status" value="1"/>
</dbReference>
<keyword evidence="6 7" id="KW-0961">Cell wall biogenesis/degradation</keyword>
<dbReference type="InterPro" id="IPR036366">
    <property type="entry name" value="PGBDSf"/>
</dbReference>
<dbReference type="CDD" id="cd16913">
    <property type="entry name" value="YkuD_like"/>
    <property type="match status" value="1"/>
</dbReference>
<dbReference type="GO" id="GO:0004180">
    <property type="term" value="F:carboxypeptidase activity"/>
    <property type="evidence" value="ECO:0007669"/>
    <property type="project" value="UniProtKB-ARBA"/>
</dbReference>
<dbReference type="Gene3D" id="2.40.440.10">
    <property type="entry name" value="L,D-transpeptidase catalytic domain-like"/>
    <property type="match status" value="1"/>
</dbReference>
<dbReference type="Proteomes" id="UP000251075">
    <property type="component" value="Unassembled WGS sequence"/>
</dbReference>
<dbReference type="UniPathway" id="UPA00219"/>
<dbReference type="SUPFAM" id="SSF47090">
    <property type="entry name" value="PGBD-like"/>
    <property type="match status" value="1"/>
</dbReference>
<dbReference type="InterPro" id="IPR005490">
    <property type="entry name" value="LD_TPept_cat_dom"/>
</dbReference>
<keyword evidence="4 7" id="KW-0133">Cell shape</keyword>
<comment type="caution">
    <text evidence="9">The sequence shown here is derived from an EMBL/GenBank/DDBJ whole genome shotgun (WGS) entry which is preliminary data.</text>
</comment>
<evidence type="ECO:0000256" key="7">
    <source>
        <dbReference type="PROSITE-ProRule" id="PRU01373"/>
    </source>
</evidence>
<protein>
    <submittedName>
        <fullName evidence="9">Murein L,D-transpeptidase</fullName>
    </submittedName>
</protein>
<feature type="active site" description="Proton donor/acceptor" evidence="7">
    <location>
        <position position="410"/>
    </location>
</feature>
<dbReference type="AlphaFoldDB" id="A0A364NWA9"/>
<dbReference type="SUPFAM" id="SSF141523">
    <property type="entry name" value="L,D-transpeptidase catalytic domain-like"/>
    <property type="match status" value="1"/>
</dbReference>
<dbReference type="PROSITE" id="PS52029">
    <property type="entry name" value="LD_TPASE"/>
    <property type="match status" value="1"/>
</dbReference>
<keyword evidence="5 7" id="KW-0573">Peptidoglycan synthesis</keyword>
<dbReference type="GO" id="GO:0071555">
    <property type="term" value="P:cell wall organization"/>
    <property type="evidence" value="ECO:0007669"/>
    <property type="project" value="UniProtKB-UniRule"/>
</dbReference>
<dbReference type="EMBL" id="PGTO01000012">
    <property type="protein sequence ID" value="RAU21207.1"/>
    <property type="molecule type" value="Genomic_DNA"/>
</dbReference>
<feature type="active site" description="Nucleophile" evidence="7">
    <location>
        <position position="429"/>
    </location>
</feature>
<evidence type="ECO:0000256" key="3">
    <source>
        <dbReference type="ARBA" id="ARBA00022679"/>
    </source>
</evidence>
<gene>
    <name evidence="9" type="ORF">CU669_14760</name>
</gene>
<dbReference type="Gene3D" id="1.10.101.10">
    <property type="entry name" value="PGBD-like superfamily/PGBD"/>
    <property type="match status" value="1"/>
</dbReference>
<evidence type="ECO:0000256" key="1">
    <source>
        <dbReference type="ARBA" id="ARBA00004752"/>
    </source>
</evidence>
<dbReference type="GO" id="GO:0008360">
    <property type="term" value="P:regulation of cell shape"/>
    <property type="evidence" value="ECO:0007669"/>
    <property type="project" value="UniProtKB-UniRule"/>
</dbReference>
<keyword evidence="10" id="KW-1185">Reference proteome</keyword>
<dbReference type="RefSeq" id="WP_112146050.1">
    <property type="nucleotide sequence ID" value="NZ_PGTO01000012.1"/>
</dbReference>
<proteinExistence type="inferred from homology"/>
<feature type="domain" description="L,D-TPase catalytic" evidence="8">
    <location>
        <begin position="277"/>
        <end position="458"/>
    </location>
</feature>
<evidence type="ECO:0000256" key="4">
    <source>
        <dbReference type="ARBA" id="ARBA00022960"/>
    </source>
</evidence>
<accession>A0A364NWA9</accession>
<dbReference type="InterPro" id="IPR052905">
    <property type="entry name" value="LD-transpeptidase_YkuD-like"/>
</dbReference>
<evidence type="ECO:0000259" key="8">
    <source>
        <dbReference type="PROSITE" id="PS52029"/>
    </source>
</evidence>
<evidence type="ECO:0000313" key="9">
    <source>
        <dbReference type="EMBL" id="RAU21207.1"/>
    </source>
</evidence>
<dbReference type="InterPro" id="IPR036365">
    <property type="entry name" value="PGBD-like_sf"/>
</dbReference>
<dbReference type="Pfam" id="PF03734">
    <property type="entry name" value="YkuD"/>
    <property type="match status" value="1"/>
</dbReference>
<dbReference type="InterPro" id="IPR038063">
    <property type="entry name" value="Transpep_catalytic_dom"/>
</dbReference>
<comment type="pathway">
    <text evidence="1 7">Cell wall biogenesis; peptidoglycan biosynthesis.</text>
</comment>
<evidence type="ECO:0000313" key="10">
    <source>
        <dbReference type="Proteomes" id="UP000251075"/>
    </source>
</evidence>
<dbReference type="InterPro" id="IPR045380">
    <property type="entry name" value="LD_TPept_scaffold_dom"/>
</dbReference>
<dbReference type="GO" id="GO:0009252">
    <property type="term" value="P:peptidoglycan biosynthetic process"/>
    <property type="evidence" value="ECO:0007669"/>
    <property type="project" value="UniProtKB-UniPathway"/>
</dbReference>
<dbReference type="OrthoDB" id="9778545at2"/>
<evidence type="ECO:0000256" key="5">
    <source>
        <dbReference type="ARBA" id="ARBA00022984"/>
    </source>
</evidence>